<evidence type="ECO:0000313" key="2">
    <source>
        <dbReference type="EMBL" id="SDE22905.1"/>
    </source>
</evidence>
<dbReference type="AlphaFoldDB" id="A0A1G7B9G8"/>
<dbReference type="Proteomes" id="UP000243205">
    <property type="component" value="Unassembled WGS sequence"/>
</dbReference>
<dbReference type="EMBL" id="FNAQ01000005">
    <property type="protein sequence ID" value="SDE22905.1"/>
    <property type="molecule type" value="Genomic_DNA"/>
</dbReference>
<dbReference type="STRING" id="57664.SAMN05661003_10597"/>
<evidence type="ECO:0000256" key="1">
    <source>
        <dbReference type="SAM" id="SignalP"/>
    </source>
</evidence>
<gene>
    <name evidence="2" type="ORF">SAMN05661003_10597</name>
</gene>
<keyword evidence="3" id="KW-1185">Reference proteome</keyword>
<reference evidence="3" key="1">
    <citation type="submission" date="2016-10" db="EMBL/GenBank/DDBJ databases">
        <authorList>
            <person name="Varghese N."/>
            <person name="Submissions S."/>
        </authorList>
    </citation>
    <scope>NUCLEOTIDE SEQUENCE [LARGE SCALE GENOMIC DNA]</scope>
    <source>
        <strain evidence="3">DSM 8987</strain>
    </source>
</reference>
<feature type="chain" id="PRO_5017290677" evidence="1">
    <location>
        <begin position="20"/>
        <end position="107"/>
    </location>
</feature>
<sequence>MRVLVIVLTLLACATVAIAGDFDDGISNYTEDNVSKWDELGEKDRNVNFIKLKAKSQAAVRANSGGVVTGTTGDGNMNSVVLGAGGTVRGDIIIIDESRGDKTQVVE</sequence>
<evidence type="ECO:0000313" key="3">
    <source>
        <dbReference type="Proteomes" id="UP000243205"/>
    </source>
</evidence>
<feature type="signal peptide" evidence="1">
    <location>
        <begin position="1"/>
        <end position="19"/>
    </location>
</feature>
<name>A0A1G7B9G8_9BACT</name>
<dbReference type="RefSeq" id="WP_092077717.1">
    <property type="nucleotide sequence ID" value="NZ_CALFZY010000008.1"/>
</dbReference>
<proteinExistence type="predicted"/>
<accession>A0A1G7B9G8</accession>
<protein>
    <submittedName>
        <fullName evidence="2">Uncharacterized protein</fullName>
    </submittedName>
</protein>
<keyword evidence="1" id="KW-0732">Signal</keyword>
<organism evidence="2 3">
    <name type="scientific">Desulfuromonas thiophila</name>
    <dbReference type="NCBI Taxonomy" id="57664"/>
    <lineage>
        <taxon>Bacteria</taxon>
        <taxon>Pseudomonadati</taxon>
        <taxon>Thermodesulfobacteriota</taxon>
        <taxon>Desulfuromonadia</taxon>
        <taxon>Desulfuromonadales</taxon>
        <taxon>Desulfuromonadaceae</taxon>
        <taxon>Desulfuromonas</taxon>
    </lineage>
</organism>
<dbReference type="OrthoDB" id="5405927at2"/>